<evidence type="ECO:0000313" key="1">
    <source>
        <dbReference type="EMBL" id="CAB4146810.1"/>
    </source>
</evidence>
<name>A0A6J5MP19_9CAUD</name>
<sequence length="163" mass="17804">MTDEPSLCTLSTSESVKAELYALQREYAHLPQVEMPVHHVLHGGMYARTIEVPAGTLVIGVHVIVPTIVIIDGRGTLTAGGDSVELDGYYVLAGEKNRKQMFYAVDKTRVTMITPSTACSVEEAERQFTDEPESLISRRSDAHIVINTGACSCQESHSQLAQE</sequence>
<gene>
    <name evidence="1" type="ORF">UFOVP496_29</name>
</gene>
<protein>
    <submittedName>
        <fullName evidence="1">Uncharacterized protein</fullName>
    </submittedName>
</protein>
<proteinExistence type="predicted"/>
<reference evidence="1" key="1">
    <citation type="submission" date="2020-04" db="EMBL/GenBank/DDBJ databases">
        <authorList>
            <person name="Chiriac C."/>
            <person name="Salcher M."/>
            <person name="Ghai R."/>
            <person name="Kavagutti S V."/>
        </authorList>
    </citation>
    <scope>NUCLEOTIDE SEQUENCE</scope>
</reference>
<dbReference type="EMBL" id="LR796472">
    <property type="protein sequence ID" value="CAB4146810.1"/>
    <property type="molecule type" value="Genomic_DNA"/>
</dbReference>
<organism evidence="1">
    <name type="scientific">uncultured Caudovirales phage</name>
    <dbReference type="NCBI Taxonomy" id="2100421"/>
    <lineage>
        <taxon>Viruses</taxon>
        <taxon>Duplodnaviria</taxon>
        <taxon>Heunggongvirae</taxon>
        <taxon>Uroviricota</taxon>
        <taxon>Caudoviricetes</taxon>
        <taxon>Peduoviridae</taxon>
        <taxon>Maltschvirus</taxon>
        <taxon>Maltschvirus maltsch</taxon>
    </lineage>
</organism>
<accession>A0A6J5MP19</accession>